<evidence type="ECO:0000313" key="4">
    <source>
        <dbReference type="Proteomes" id="UP000027442"/>
    </source>
</evidence>
<feature type="chain" id="PRO_5001668707" evidence="2">
    <location>
        <begin position="30"/>
        <end position="336"/>
    </location>
</feature>
<evidence type="ECO:0000313" key="3">
    <source>
        <dbReference type="EMBL" id="KDR50861.1"/>
    </source>
</evidence>
<dbReference type="eggNOG" id="ENOG5031JQ3">
    <property type="taxonomic scope" value="Bacteria"/>
</dbReference>
<evidence type="ECO:0000256" key="2">
    <source>
        <dbReference type="SAM" id="SignalP"/>
    </source>
</evidence>
<feature type="signal peptide" evidence="2">
    <location>
        <begin position="1"/>
        <end position="29"/>
    </location>
</feature>
<keyword evidence="4" id="KW-1185">Reference proteome</keyword>
<reference evidence="3 4" key="1">
    <citation type="submission" date="2013-08" db="EMBL/GenBank/DDBJ databases">
        <authorList>
            <person name="Weinstock G."/>
            <person name="Sodergren E."/>
            <person name="Wylie T."/>
            <person name="Fulton L."/>
            <person name="Fulton R."/>
            <person name="Fronick C."/>
            <person name="O'Laughlin M."/>
            <person name="Godfrey J."/>
            <person name="Miner T."/>
            <person name="Herter B."/>
            <person name="Appelbaum E."/>
            <person name="Cordes M."/>
            <person name="Lek S."/>
            <person name="Wollam A."/>
            <person name="Pepin K.H."/>
            <person name="Palsikar V.B."/>
            <person name="Mitreva M."/>
            <person name="Wilson R.K."/>
        </authorList>
    </citation>
    <scope>NUCLEOTIDE SEQUENCE [LARGE SCALE GENOMIC DNA]</scope>
    <source>
        <strain evidence="3 4">ATCC 15930</strain>
    </source>
</reference>
<dbReference type="HOGENOM" id="CLU_857542_0_0_10"/>
<protein>
    <submittedName>
        <fullName evidence="3">Uncharacterized protein</fullName>
    </submittedName>
</protein>
<feature type="compositionally biased region" description="Gly residues" evidence="1">
    <location>
        <begin position="298"/>
        <end position="326"/>
    </location>
</feature>
<dbReference type="Proteomes" id="UP000027442">
    <property type="component" value="Unassembled WGS sequence"/>
</dbReference>
<accession>A0A069QLY8</accession>
<proteinExistence type="predicted"/>
<name>A0A069QLY8_HOYLO</name>
<dbReference type="PATRIC" id="fig|1122985.7.peg.3207"/>
<evidence type="ECO:0000256" key="1">
    <source>
        <dbReference type="SAM" id="MobiDB-lite"/>
    </source>
</evidence>
<feature type="region of interest" description="Disordered" evidence="1">
    <location>
        <begin position="248"/>
        <end position="336"/>
    </location>
</feature>
<organism evidence="3 4">
    <name type="scientific">Hoylesella loescheii DSM 19665 = JCM 12249 = ATCC 15930</name>
    <dbReference type="NCBI Taxonomy" id="1122985"/>
    <lineage>
        <taxon>Bacteria</taxon>
        <taxon>Pseudomonadati</taxon>
        <taxon>Bacteroidota</taxon>
        <taxon>Bacteroidia</taxon>
        <taxon>Bacteroidales</taxon>
        <taxon>Prevotellaceae</taxon>
        <taxon>Hoylesella</taxon>
    </lineage>
</organism>
<feature type="compositionally biased region" description="Polar residues" evidence="1">
    <location>
        <begin position="253"/>
        <end position="295"/>
    </location>
</feature>
<gene>
    <name evidence="3" type="ORF">HMPREF1991_03102</name>
</gene>
<comment type="caution">
    <text evidence="3">The sequence shown here is derived from an EMBL/GenBank/DDBJ whole genome shotgun (WGS) entry which is preliminary data.</text>
</comment>
<dbReference type="AlphaFoldDB" id="A0A069QLY8"/>
<dbReference type="EMBL" id="JNGW01000136">
    <property type="protein sequence ID" value="KDR50861.1"/>
    <property type="molecule type" value="Genomic_DNA"/>
</dbReference>
<sequence>MPLAERNIDMKRLGLLAIGLAFGSFTAMAQTDDVYFVPKKSDRINKEYKDRGERDADVYYSGSNRNVDEYNRRNRNGSSYQKIRRDSLGNVIVEEDVNTSFAGRDRDAYDRSRRDKRDYYDDDDYYYSRRVSRFYDPWFFGYYGYSPYYGYSRWDWDWYDPFYYGYGPRWRGYYSYWYNDWAYPYYGYGWRSPYYYGGYYGPYYGYYRPYYGWGTYYTPGYYTYRGGAAGTRNHGTMSSRGARDRTDYRYQYNGDTRSSGRSYGNGYERSSNGDFYNTRSYDNNRNYNPPTRSYDSGSRGGSFGGGGSSRGGGGSFGGGSTGGGASSRGVTFGGRR</sequence>
<keyword evidence="2" id="KW-0732">Signal</keyword>